<dbReference type="SUPFAM" id="SSF52540">
    <property type="entry name" value="P-loop containing nucleoside triphosphate hydrolases"/>
    <property type="match status" value="1"/>
</dbReference>
<dbReference type="PRINTS" id="PR00364">
    <property type="entry name" value="DISEASERSIST"/>
</dbReference>
<dbReference type="OrthoDB" id="2018313at2759"/>
<dbReference type="Pfam" id="PF23598">
    <property type="entry name" value="LRR_14"/>
    <property type="match status" value="1"/>
</dbReference>
<keyword evidence="1" id="KW-0150">Chloroplast</keyword>
<dbReference type="PANTHER" id="PTHR36766">
    <property type="entry name" value="PLANT BROAD-SPECTRUM MILDEW RESISTANCE PROTEIN RPW8"/>
    <property type="match status" value="1"/>
</dbReference>
<protein>
    <recommendedName>
        <fullName evidence="9">NB-ARC domain-containing protein</fullName>
    </recommendedName>
</protein>
<evidence type="ECO:0000256" key="4">
    <source>
        <dbReference type="ARBA" id="ARBA00022821"/>
    </source>
</evidence>
<evidence type="ECO:0000256" key="2">
    <source>
        <dbReference type="ARBA" id="ARBA00022614"/>
    </source>
</evidence>
<dbReference type="EMBL" id="JABFUD020000004">
    <property type="protein sequence ID" value="KAI5081317.1"/>
    <property type="molecule type" value="Genomic_DNA"/>
</dbReference>
<dbReference type="InterPro" id="IPR003591">
    <property type="entry name" value="Leu-rich_rpt_typical-subtyp"/>
</dbReference>
<evidence type="ECO:0008006" key="9">
    <source>
        <dbReference type="Google" id="ProtNLM"/>
    </source>
</evidence>
<feature type="domain" description="NB-ARC" evidence="5">
    <location>
        <begin position="275"/>
        <end position="444"/>
    </location>
</feature>
<dbReference type="InterPro" id="IPR055414">
    <property type="entry name" value="LRR_R13L4/SHOC2-like"/>
</dbReference>
<dbReference type="PANTHER" id="PTHR36766:SF30">
    <property type="entry name" value="TIR-NBS TYPE DISEASE RESISTANCE PROTEIN-RELATED"/>
    <property type="match status" value="1"/>
</dbReference>
<dbReference type="Pfam" id="PF00931">
    <property type="entry name" value="NB-ARC"/>
    <property type="match status" value="1"/>
</dbReference>
<dbReference type="SUPFAM" id="SSF52058">
    <property type="entry name" value="L domain-like"/>
    <property type="match status" value="2"/>
</dbReference>
<feature type="domain" description="Disease resistance R13L4/SHOC-2-like LRR" evidence="6">
    <location>
        <begin position="961"/>
        <end position="1069"/>
    </location>
</feature>
<dbReference type="InterPro" id="IPR032675">
    <property type="entry name" value="LRR_dom_sf"/>
</dbReference>
<sequence length="1224" mass="135917">MSTPKNPLDVEADGDACWTCLLAHLTRHISCCLSCLSRSLSPASLAHGHTSALARLLDRLVLSLPPQQQHLQLEDEQPKEPEVAAHGRFPNSVLQLDIFQVLLFITENLRVTLSTVAKSCSDEVHEHSARTREEAGLLDDREVYAGDSNGCLERLLVFFQCRKIQAVQKEAMVGMEIDSKELSKRLMELVSDLQQYSDHLASSLRKVHMKLSSTVALMTSRLTSSQQLTISSTTAYMRMQMRSFLYSHEEDPPSKPEIADLDTLPGGETLIANAEIVIKQLLNRQGPRIVGLGGSRGIGKTCLASHVACNKRIPANFPGGIYYLSVGAEPDLTSLQAQLWKRMWSSSLCYSISKPTFSTPEEGTAALMSRAQEGLPSLLVLDDVFDAAHVKPFLCFDSNDRGRVLVISHAIESVLEKWNVDTFVLVLEHLDEEEANCLLMSIAGCQDAERDSTWAALSRNCGGTPRLVEAAASIVYYGKDKSSMLPSVLSFLKPGVIAKCEARPPDTKMFLTSRILCEGEKAPQVSAKGEKTSLLDSTNLDLCVFFNALADIHPCLQECFLDLAAFPKGKWVSLSALVDVWSFGNRMEKERAFFLLCFLASRSLVEWTVDESVDNECDQVFAFHWRLTDVFHELAQALIQSKLEQNNKEEKIVSGQPENGLYNCAYDVNGILYLLRDAVKAVDTAPWLQTYQITCCLHEPRNKKLHDVLLNRNSGRGRSVSFSTLFQTNFRLFFPDWQLDHHTAWWNEGNFASKATKLSLISTNLTEFPTVVDFSELKIALLSSNATLRSIPESPFKCMEQLVVLDLKHCASLTSLPDSICYLQCLEVLELSFCTQLLWLPRTIGKLKVLKYLCLSGCLSLTCLPVSVGSLMNLTMLDLSLCSRLKSLPKALVNLSCLQILNISGCYSLQCLPDAIASLRKLRTLVISGCSNLSHTPSWFEQFINMVGGRTGGAMAVPSQLWELSQVEVLHLCSLKNLTFLPQSIGKLQHLRHLNLSSCRSLDYLPDEVGSLFLLEKLDLSHTAVRKLPPTLGQLSSLVRLCLQGCSRLLCIPPSLATLPKLERLEMAECWDFVMLPAEFGNAHSMPKLIELDLSGCSIKNLPCFAKGALPMLRRLYFASCENLLALPDTFSTLTSLERIDLGSCKSLASLQGIGLAELKLLQWINLRNCLSLACLPVPELLGLQFLKFLDVSGCTKLSPFPEPLLQSARDHKFTLVRWGALYH</sequence>
<dbReference type="GO" id="GO:0006952">
    <property type="term" value="P:defense response"/>
    <property type="evidence" value="ECO:0007669"/>
    <property type="project" value="UniProtKB-KW"/>
</dbReference>
<dbReference type="SMART" id="SM00369">
    <property type="entry name" value="LRR_TYP"/>
    <property type="match status" value="4"/>
</dbReference>
<name>A0A9D4V872_ADICA</name>
<keyword evidence="3" id="KW-0677">Repeat</keyword>
<dbReference type="Gene3D" id="1.10.10.10">
    <property type="entry name" value="Winged helix-like DNA-binding domain superfamily/Winged helix DNA-binding domain"/>
    <property type="match status" value="1"/>
</dbReference>
<evidence type="ECO:0000256" key="3">
    <source>
        <dbReference type="ARBA" id="ARBA00022737"/>
    </source>
</evidence>
<dbReference type="InterPro" id="IPR036388">
    <property type="entry name" value="WH-like_DNA-bd_sf"/>
</dbReference>
<comment type="caution">
    <text evidence="7">The sequence shown here is derived from an EMBL/GenBank/DDBJ whole genome shotgun (WGS) entry which is preliminary data.</text>
</comment>
<evidence type="ECO:0000256" key="1">
    <source>
        <dbReference type="ARBA" id="ARBA00022528"/>
    </source>
</evidence>
<accession>A0A9D4V872</accession>
<organism evidence="7 8">
    <name type="scientific">Adiantum capillus-veneris</name>
    <name type="common">Maidenhair fern</name>
    <dbReference type="NCBI Taxonomy" id="13818"/>
    <lineage>
        <taxon>Eukaryota</taxon>
        <taxon>Viridiplantae</taxon>
        <taxon>Streptophyta</taxon>
        <taxon>Embryophyta</taxon>
        <taxon>Tracheophyta</taxon>
        <taxon>Polypodiopsida</taxon>
        <taxon>Polypodiidae</taxon>
        <taxon>Polypodiales</taxon>
        <taxon>Pteridineae</taxon>
        <taxon>Pteridaceae</taxon>
        <taxon>Vittarioideae</taxon>
        <taxon>Adiantum</taxon>
    </lineage>
</organism>
<dbReference type="AlphaFoldDB" id="A0A9D4V872"/>
<gene>
    <name evidence="7" type="ORF">GOP47_0004500</name>
</gene>
<evidence type="ECO:0000313" key="7">
    <source>
        <dbReference type="EMBL" id="KAI5081317.1"/>
    </source>
</evidence>
<dbReference type="InterPro" id="IPR002182">
    <property type="entry name" value="NB-ARC"/>
</dbReference>
<keyword evidence="4" id="KW-0611">Plant defense</keyword>
<dbReference type="Gene3D" id="3.80.10.10">
    <property type="entry name" value="Ribonuclease Inhibitor"/>
    <property type="match status" value="3"/>
</dbReference>
<keyword evidence="2" id="KW-0433">Leucine-rich repeat</keyword>
<keyword evidence="8" id="KW-1185">Reference proteome</keyword>
<dbReference type="Proteomes" id="UP000886520">
    <property type="component" value="Chromosome 4"/>
</dbReference>
<dbReference type="GO" id="GO:0043531">
    <property type="term" value="F:ADP binding"/>
    <property type="evidence" value="ECO:0007669"/>
    <property type="project" value="InterPro"/>
</dbReference>
<reference evidence="7" key="1">
    <citation type="submission" date="2021-01" db="EMBL/GenBank/DDBJ databases">
        <title>Adiantum capillus-veneris genome.</title>
        <authorList>
            <person name="Fang Y."/>
            <person name="Liao Q."/>
        </authorList>
    </citation>
    <scope>NUCLEOTIDE SEQUENCE</scope>
    <source>
        <strain evidence="7">H3</strain>
        <tissue evidence="7">Leaf</tissue>
    </source>
</reference>
<proteinExistence type="predicted"/>
<dbReference type="Gene3D" id="3.40.50.300">
    <property type="entry name" value="P-loop containing nucleotide triphosphate hydrolases"/>
    <property type="match status" value="1"/>
</dbReference>
<evidence type="ECO:0000259" key="5">
    <source>
        <dbReference type="Pfam" id="PF00931"/>
    </source>
</evidence>
<evidence type="ECO:0000259" key="6">
    <source>
        <dbReference type="Pfam" id="PF23598"/>
    </source>
</evidence>
<evidence type="ECO:0000313" key="8">
    <source>
        <dbReference type="Proteomes" id="UP000886520"/>
    </source>
</evidence>
<keyword evidence="1" id="KW-0934">Plastid</keyword>
<dbReference type="InterPro" id="IPR027417">
    <property type="entry name" value="P-loop_NTPase"/>
</dbReference>